<gene>
    <name evidence="1" type="ORF">UFOPK2366_00793</name>
</gene>
<dbReference type="AlphaFoldDB" id="A0A6J6P4T5"/>
<protein>
    <submittedName>
        <fullName evidence="1">Unannotated protein</fullName>
    </submittedName>
</protein>
<sequence length="72" mass="7870">MYALRLLSAKRSIVATTSAEVKSLPSCHLTPLRRLKVQTLPSSFGFHDSANIGDKSAPKVFTRYSNDMTTGV</sequence>
<evidence type="ECO:0000313" key="1">
    <source>
        <dbReference type="EMBL" id="CAB4691638.1"/>
    </source>
</evidence>
<reference evidence="1" key="1">
    <citation type="submission" date="2020-05" db="EMBL/GenBank/DDBJ databases">
        <authorList>
            <person name="Chiriac C."/>
            <person name="Salcher M."/>
            <person name="Ghai R."/>
            <person name="Kavagutti S V."/>
        </authorList>
    </citation>
    <scope>NUCLEOTIDE SEQUENCE</scope>
</reference>
<accession>A0A6J6P4T5</accession>
<dbReference type="EMBL" id="CAEZXM010000128">
    <property type="protein sequence ID" value="CAB4691638.1"/>
    <property type="molecule type" value="Genomic_DNA"/>
</dbReference>
<proteinExistence type="predicted"/>
<name>A0A6J6P4T5_9ZZZZ</name>
<organism evidence="1">
    <name type="scientific">freshwater metagenome</name>
    <dbReference type="NCBI Taxonomy" id="449393"/>
    <lineage>
        <taxon>unclassified sequences</taxon>
        <taxon>metagenomes</taxon>
        <taxon>ecological metagenomes</taxon>
    </lineage>
</organism>